<dbReference type="EMBL" id="KY710707">
    <property type="protein sequence ID" value="AXY99656.1"/>
    <property type="molecule type" value="Genomic_DNA"/>
</dbReference>
<feature type="domain" description="TOD1/MUCI70 glycosyltransferase-like" evidence="1">
    <location>
        <begin position="7"/>
        <end position="195"/>
    </location>
</feature>
<dbReference type="InterPro" id="IPR048354">
    <property type="entry name" value="TOD1_MUCI70_glycTrfase_dom"/>
</dbReference>
<proteinExistence type="predicted"/>
<accession>A0A385JMZ5</accession>
<evidence type="ECO:0000313" key="2">
    <source>
        <dbReference type="EMBL" id="AXY99656.1"/>
    </source>
</evidence>
<sequence>MNMNNKRLVYTVILDDYDSLIEIKEKNENIDYICITDNKNITSNTWEIIYIEKEDNDSTIINRMYKMLPHRFFPHYQTLYIDGNIAIIKDINNLFDKYLTQNSIAAPKHSIRNCIYEESLACLKAKKEKEYNIHLLLMKLHEKKYPFNNGLLENNILFRKNEKKINDVMEDWFVIFKNLCQRDQLSLCYLLWENNIKYQFVKEGPRYERNYFKINFHNKEKKLNILKKIHLYSKLNNKNSKLAFIINKIIETLLQNRKLKK</sequence>
<evidence type="ECO:0000259" key="1">
    <source>
        <dbReference type="Pfam" id="PF04765"/>
    </source>
</evidence>
<name>A0A385JMZ5_PROMI</name>
<dbReference type="Pfam" id="PF04765">
    <property type="entry name" value="TOD1_MUCI70"/>
    <property type="match status" value="1"/>
</dbReference>
<dbReference type="AlphaFoldDB" id="A0A385JMZ5"/>
<reference evidence="2" key="1">
    <citation type="journal article" date="2017" name="PLoS ONE">
        <title>Genetic diversity of the O antigens of Proteus species and the development of a suspension array for molecular serotyping.</title>
        <authorList>
            <person name="Yu X."/>
            <person name="Torzewska A."/>
            <person name="Zhang X."/>
            <person name="Yin Z."/>
            <person name="Drzewiecka D."/>
            <person name="Cao H."/>
            <person name="Liu B."/>
            <person name="Knirel Y.A."/>
            <person name="Rozalski A."/>
            <person name="Wang L."/>
        </authorList>
    </citation>
    <scope>NUCLEOTIDE SEQUENCE</scope>
    <source>
        <strain evidence="2">PrK 57/57</strain>
    </source>
</reference>
<protein>
    <submittedName>
        <fullName evidence="2">Gt1</fullName>
    </submittedName>
</protein>
<organism evidence="2">
    <name type="scientific">Proteus mirabilis</name>
    <dbReference type="NCBI Taxonomy" id="584"/>
    <lineage>
        <taxon>Bacteria</taxon>
        <taxon>Pseudomonadati</taxon>
        <taxon>Pseudomonadota</taxon>
        <taxon>Gammaproteobacteria</taxon>
        <taxon>Enterobacterales</taxon>
        <taxon>Morganellaceae</taxon>
        <taxon>Proteus</taxon>
    </lineage>
</organism>